<dbReference type="PANTHER" id="PTHR10762:SF2">
    <property type="entry name" value="2-(3-AMINO-3-CARBOXYPROPYL)HISTIDINE SYNTHASE SUBUNIT 2"/>
    <property type="match status" value="1"/>
</dbReference>
<dbReference type="Pfam" id="PF01866">
    <property type="entry name" value="Diphthamide_syn"/>
    <property type="match status" value="1"/>
</dbReference>
<feature type="compositionally biased region" description="Polar residues" evidence="7">
    <location>
        <begin position="96"/>
        <end position="115"/>
    </location>
</feature>
<accession>A0A5J4NPM2</accession>
<dbReference type="Proteomes" id="UP000324629">
    <property type="component" value="Unassembled WGS sequence"/>
</dbReference>
<feature type="compositionally biased region" description="Polar residues" evidence="7">
    <location>
        <begin position="59"/>
        <end position="74"/>
    </location>
</feature>
<comment type="caution">
    <text evidence="8">The sequence shown here is derived from an EMBL/GenBank/DDBJ whole genome shotgun (WGS) entry which is preliminary data.</text>
</comment>
<dbReference type="UniPathway" id="UPA00559"/>
<evidence type="ECO:0000256" key="2">
    <source>
        <dbReference type="ARBA" id="ARBA00005156"/>
    </source>
</evidence>
<dbReference type="AlphaFoldDB" id="A0A5J4NPM2"/>
<name>A0A5J4NPM2_9TREM</name>
<keyword evidence="6" id="KW-0411">Iron-sulfur</keyword>
<comment type="cofactor">
    <cofactor evidence="1">
        <name>[4Fe-4S] cluster</name>
        <dbReference type="ChEBI" id="CHEBI:49883"/>
    </cofactor>
</comment>
<reference evidence="8 9" key="1">
    <citation type="journal article" date="2019" name="Gigascience">
        <title>Whole-genome sequence of the oriental lung fluke Paragonimus westermani.</title>
        <authorList>
            <person name="Oey H."/>
            <person name="Zakrzewski M."/>
            <person name="Narain K."/>
            <person name="Devi K.R."/>
            <person name="Agatsuma T."/>
            <person name="Nawaratna S."/>
            <person name="Gobert G.N."/>
            <person name="Jones M.K."/>
            <person name="Ragan M.A."/>
            <person name="McManus D.P."/>
            <person name="Krause L."/>
        </authorList>
    </citation>
    <scope>NUCLEOTIDE SEQUENCE [LARGE SCALE GENOMIC DNA]</scope>
    <source>
        <strain evidence="8 9">IND2009</strain>
    </source>
</reference>
<dbReference type="InterPro" id="IPR016435">
    <property type="entry name" value="DPH1/DPH2"/>
</dbReference>
<gene>
    <name evidence="8" type="ORF">DEA37_0012222</name>
</gene>
<dbReference type="InterPro" id="IPR042265">
    <property type="entry name" value="DPH1/DPH2_3"/>
</dbReference>
<dbReference type="SFLD" id="SFLDS00032">
    <property type="entry name" value="Radical_SAM_3-amino-3-carboxyp"/>
    <property type="match status" value="1"/>
</dbReference>
<comment type="similarity">
    <text evidence="3">Belongs to the DPH1/DPH2 family. DPH2 subfamily.</text>
</comment>
<evidence type="ECO:0000256" key="6">
    <source>
        <dbReference type="ARBA" id="ARBA00023014"/>
    </source>
</evidence>
<keyword evidence="5" id="KW-0408">Iron</keyword>
<evidence type="ECO:0000313" key="8">
    <source>
        <dbReference type="EMBL" id="KAA3677565.1"/>
    </source>
</evidence>
<dbReference type="NCBIfam" id="TIGR00322">
    <property type="entry name" value="diphth2_R"/>
    <property type="match status" value="1"/>
</dbReference>
<evidence type="ECO:0000256" key="5">
    <source>
        <dbReference type="ARBA" id="ARBA00023004"/>
    </source>
</evidence>
<dbReference type="GO" id="GO:0090560">
    <property type="term" value="F:2-(3-amino-3-carboxypropyl)histidine synthase activity"/>
    <property type="evidence" value="ECO:0007669"/>
    <property type="project" value="InterPro"/>
</dbReference>
<feature type="region of interest" description="Disordered" evidence="7">
    <location>
        <begin position="59"/>
        <end position="128"/>
    </location>
</feature>
<dbReference type="Gene3D" id="3.40.50.11860">
    <property type="entry name" value="Diphthamide synthesis DPH1/DPH2 domain 3"/>
    <property type="match status" value="1"/>
</dbReference>
<comment type="pathway">
    <text evidence="2">Protein modification; peptidyl-diphthamide biosynthesis.</text>
</comment>
<evidence type="ECO:0000256" key="4">
    <source>
        <dbReference type="ARBA" id="ARBA00022723"/>
    </source>
</evidence>
<keyword evidence="9" id="KW-1185">Reference proteome</keyword>
<protein>
    <submittedName>
        <fullName evidence="8">Diphthamide biosynthesis protein 2</fullName>
    </submittedName>
</protein>
<dbReference type="GO" id="GO:0017183">
    <property type="term" value="P:protein histidyl modification to diphthamide"/>
    <property type="evidence" value="ECO:0007669"/>
    <property type="project" value="UniProtKB-UniPathway"/>
</dbReference>
<evidence type="ECO:0000313" key="9">
    <source>
        <dbReference type="Proteomes" id="UP000324629"/>
    </source>
</evidence>
<dbReference type="PANTHER" id="PTHR10762">
    <property type="entry name" value="DIPHTHAMIDE BIOSYNTHESIS PROTEIN"/>
    <property type="match status" value="1"/>
</dbReference>
<dbReference type="GO" id="GO:0046872">
    <property type="term" value="F:metal ion binding"/>
    <property type="evidence" value="ECO:0007669"/>
    <property type="project" value="UniProtKB-KW"/>
</dbReference>
<dbReference type="FunFam" id="3.40.50.11860:FF:000001">
    <property type="entry name" value="2-(3-amino-3-carboxypropyl)histidine synthase subunit 2"/>
    <property type="match status" value="1"/>
</dbReference>
<evidence type="ECO:0000256" key="3">
    <source>
        <dbReference type="ARBA" id="ARBA00006179"/>
    </source>
</evidence>
<dbReference type="EMBL" id="QNGE01001444">
    <property type="protein sequence ID" value="KAA3677565.1"/>
    <property type="molecule type" value="Genomic_DNA"/>
</dbReference>
<evidence type="ECO:0000256" key="1">
    <source>
        <dbReference type="ARBA" id="ARBA00001966"/>
    </source>
</evidence>
<dbReference type="InterPro" id="IPR042263">
    <property type="entry name" value="DPH1/DPH2_1"/>
</dbReference>
<organism evidence="8 9">
    <name type="scientific">Paragonimus westermani</name>
    <dbReference type="NCBI Taxonomy" id="34504"/>
    <lineage>
        <taxon>Eukaryota</taxon>
        <taxon>Metazoa</taxon>
        <taxon>Spiralia</taxon>
        <taxon>Lophotrochozoa</taxon>
        <taxon>Platyhelminthes</taxon>
        <taxon>Trematoda</taxon>
        <taxon>Digenea</taxon>
        <taxon>Plagiorchiida</taxon>
        <taxon>Troglotremata</taxon>
        <taxon>Troglotrematidae</taxon>
        <taxon>Paragonimus</taxon>
    </lineage>
</organism>
<dbReference type="Gene3D" id="3.40.50.11840">
    <property type="entry name" value="Diphthamide synthesis DPH1/DPH2 domain 1"/>
    <property type="match status" value="1"/>
</dbReference>
<keyword evidence="4" id="KW-0479">Metal-binding</keyword>
<evidence type="ECO:0000256" key="7">
    <source>
        <dbReference type="SAM" id="MobiDB-lite"/>
    </source>
</evidence>
<proteinExistence type="inferred from homology"/>
<dbReference type="GO" id="GO:0051536">
    <property type="term" value="F:iron-sulfur cluster binding"/>
    <property type="evidence" value="ECO:0007669"/>
    <property type="project" value="UniProtKB-KW"/>
</dbReference>
<sequence length="578" mass="64184">MEQQFNRKHGAQSRSFELGQPVLARDYRGKRVAWTPGIIRRRRGTVLYEVQVGTHTSVRHANQIRSSGGTNSPFGESRPAAARATGQRQRSRDTPETQNVEAQEKSPNGANTSTIKPHEDRCDTTPSESSITCCVDEVAGQRFQIDALVHYGRACLSKITGRLPVLYVFGQRHLSTEIDSLFFTDAVQLLYNNCISKSGGTQTLLITYDFCFQNAAYVLYKQLESYCRQPALTSPAASASSSPLQDTLPPKFFARCGRTFHLMTFDVSMPKPPWSLVHLGGTITAESEGFMPLYRVLVSLPEVTHSGSFYLNVDSGELTSSETTVRTLLKRRSYLIEKSKDAQRFIFEHALQIGTLSVCEYQHIIERIKRLLRRAGRFYITLAVGRLNPAKLANLPELDLLVLIACPEASLFDSREMLIPVVTPFELECALSSVSACVDSFDSNETSQRLWTGEKFWVDFRDLLPGGPAYCPEEMIVPDCLPGLDAPGDVSLVTGRVRMCKLSTDGASNEDHSDNGTMMVRGEWAVADTDVSQATFTRTWYGLDPRLGQTPVAQLREGLHGVPTHYTTEMDVTSGNNP</sequence>